<dbReference type="EMBL" id="JAMTCK010000007">
    <property type="protein sequence ID" value="MCP2166553.1"/>
    <property type="molecule type" value="Genomic_DNA"/>
</dbReference>
<keyword evidence="2" id="KW-1185">Reference proteome</keyword>
<dbReference type="AlphaFoldDB" id="A0AAE3KLH5"/>
<dbReference type="Proteomes" id="UP001206128">
    <property type="component" value="Unassembled WGS sequence"/>
</dbReference>
<comment type="caution">
    <text evidence="1">The sequence shown here is derived from an EMBL/GenBank/DDBJ whole genome shotgun (WGS) entry which is preliminary data.</text>
</comment>
<protein>
    <submittedName>
        <fullName evidence="1">Uncharacterized protein</fullName>
    </submittedName>
</protein>
<reference evidence="1" key="1">
    <citation type="submission" date="2022-06" db="EMBL/GenBank/DDBJ databases">
        <title>Genomic Encyclopedia of Archaeal and Bacterial Type Strains, Phase II (KMG-II): from individual species to whole genera.</title>
        <authorList>
            <person name="Goeker M."/>
        </authorList>
    </citation>
    <scope>NUCLEOTIDE SEQUENCE</scope>
    <source>
        <strain evidence="1">DSM 43935</strain>
    </source>
</reference>
<proteinExistence type="predicted"/>
<sequence>MAATTRDEALREHPELANLELLKDAGWRFQPLADENGEPLCLVGFHHVGPYTDAIYLYDVHDSLAVRLLGDQPGWRGGMVWRYAGRLVECVRELLALPTPTLTTPLLRRGSSAAAPHLPRLM</sequence>
<evidence type="ECO:0000313" key="2">
    <source>
        <dbReference type="Proteomes" id="UP001206128"/>
    </source>
</evidence>
<organism evidence="1 2">
    <name type="scientific">Goodfellowiella coeruleoviolacea</name>
    <dbReference type="NCBI Taxonomy" id="334858"/>
    <lineage>
        <taxon>Bacteria</taxon>
        <taxon>Bacillati</taxon>
        <taxon>Actinomycetota</taxon>
        <taxon>Actinomycetes</taxon>
        <taxon>Pseudonocardiales</taxon>
        <taxon>Pseudonocardiaceae</taxon>
        <taxon>Goodfellowiella</taxon>
    </lineage>
</organism>
<evidence type="ECO:0000313" key="1">
    <source>
        <dbReference type="EMBL" id="MCP2166553.1"/>
    </source>
</evidence>
<name>A0AAE3KLH5_9PSEU</name>
<gene>
    <name evidence="1" type="ORF">LX83_003421</name>
</gene>
<accession>A0AAE3KLH5</accession>